<dbReference type="GO" id="GO:0008168">
    <property type="term" value="F:methyltransferase activity"/>
    <property type="evidence" value="ECO:0007669"/>
    <property type="project" value="UniProtKB-KW"/>
</dbReference>
<evidence type="ECO:0000256" key="2">
    <source>
        <dbReference type="ARBA" id="ARBA00022679"/>
    </source>
</evidence>
<dbReference type="SUPFAM" id="SSF53335">
    <property type="entry name" value="S-adenosyl-L-methionine-dependent methyltransferases"/>
    <property type="match status" value="1"/>
</dbReference>
<sequence length="211" mass="23862">MQRFLWDHNAFYRRLLLRRVPPGCARVLEVGCGAGAFAAELGRRAGRVDAIDRSPVMIELAERRVPDNVMCILGDVLEHPLPAEGYDAIVSMTALHHVPLDEVLPVLDRALRPGGVLAVVALPRVDRRDLGYEVVALVAQRVYALAFYLLRTVTRRPWFAHEPSHTAMPMVGDPPLSTHDVRGIATDRLPGVKVRRLVFWRYFLLWHKPLR</sequence>
<dbReference type="Proteomes" id="UP000733379">
    <property type="component" value="Unassembled WGS sequence"/>
</dbReference>
<feature type="domain" description="Methyltransferase type 11" evidence="4">
    <location>
        <begin position="28"/>
        <end position="118"/>
    </location>
</feature>
<dbReference type="GO" id="GO:0032259">
    <property type="term" value="P:methylation"/>
    <property type="evidence" value="ECO:0007669"/>
    <property type="project" value="UniProtKB-KW"/>
</dbReference>
<dbReference type="CDD" id="cd02440">
    <property type="entry name" value="AdoMet_MTases"/>
    <property type="match status" value="1"/>
</dbReference>
<accession>A0ABS6AU41</accession>
<dbReference type="Pfam" id="PF08241">
    <property type="entry name" value="Methyltransf_11"/>
    <property type="match status" value="1"/>
</dbReference>
<proteinExistence type="predicted"/>
<name>A0ABS6AU41_9NOCA</name>
<keyword evidence="1 5" id="KW-0489">Methyltransferase</keyword>
<gene>
    <name evidence="5" type="ORF">KO481_08385</name>
</gene>
<protein>
    <submittedName>
        <fullName evidence="5">Class I SAM-dependent methyltransferase</fullName>
    </submittedName>
</protein>
<evidence type="ECO:0000313" key="6">
    <source>
        <dbReference type="Proteomes" id="UP000733379"/>
    </source>
</evidence>
<keyword evidence="6" id="KW-1185">Reference proteome</keyword>
<evidence type="ECO:0000259" key="4">
    <source>
        <dbReference type="Pfam" id="PF08241"/>
    </source>
</evidence>
<dbReference type="InterPro" id="IPR029063">
    <property type="entry name" value="SAM-dependent_MTases_sf"/>
</dbReference>
<dbReference type="RefSeq" id="WP_215916407.1">
    <property type="nucleotide sequence ID" value="NZ_JAHKNI010000002.1"/>
</dbReference>
<dbReference type="PANTHER" id="PTHR43464:SF19">
    <property type="entry name" value="UBIQUINONE BIOSYNTHESIS O-METHYLTRANSFERASE, MITOCHONDRIAL"/>
    <property type="match status" value="1"/>
</dbReference>
<keyword evidence="3" id="KW-0949">S-adenosyl-L-methionine</keyword>
<evidence type="ECO:0000313" key="5">
    <source>
        <dbReference type="EMBL" id="MBU3061539.1"/>
    </source>
</evidence>
<organism evidence="5 6">
    <name type="scientific">Nocardia albiluteola</name>
    <dbReference type="NCBI Taxonomy" id="2842303"/>
    <lineage>
        <taxon>Bacteria</taxon>
        <taxon>Bacillati</taxon>
        <taxon>Actinomycetota</taxon>
        <taxon>Actinomycetes</taxon>
        <taxon>Mycobacteriales</taxon>
        <taxon>Nocardiaceae</taxon>
        <taxon>Nocardia</taxon>
    </lineage>
</organism>
<evidence type="ECO:0000256" key="1">
    <source>
        <dbReference type="ARBA" id="ARBA00022603"/>
    </source>
</evidence>
<dbReference type="EMBL" id="JAHKNI010000002">
    <property type="protein sequence ID" value="MBU3061539.1"/>
    <property type="molecule type" value="Genomic_DNA"/>
</dbReference>
<evidence type="ECO:0000256" key="3">
    <source>
        <dbReference type="ARBA" id="ARBA00022691"/>
    </source>
</evidence>
<dbReference type="PANTHER" id="PTHR43464">
    <property type="entry name" value="METHYLTRANSFERASE"/>
    <property type="match status" value="1"/>
</dbReference>
<reference evidence="5 6" key="1">
    <citation type="submission" date="2021-06" db="EMBL/GenBank/DDBJ databases">
        <title>Actinomycetes sequencing.</title>
        <authorList>
            <person name="Shan Q."/>
        </authorList>
    </citation>
    <scope>NUCLEOTIDE SEQUENCE [LARGE SCALE GENOMIC DNA]</scope>
    <source>
        <strain evidence="5 6">NEAU-G5</strain>
    </source>
</reference>
<keyword evidence="2" id="KW-0808">Transferase</keyword>
<dbReference type="InterPro" id="IPR013216">
    <property type="entry name" value="Methyltransf_11"/>
</dbReference>
<dbReference type="Gene3D" id="3.40.50.150">
    <property type="entry name" value="Vaccinia Virus protein VP39"/>
    <property type="match status" value="1"/>
</dbReference>
<comment type="caution">
    <text evidence="5">The sequence shown here is derived from an EMBL/GenBank/DDBJ whole genome shotgun (WGS) entry which is preliminary data.</text>
</comment>